<reference evidence="4" key="1">
    <citation type="submission" date="2022-11" db="EMBL/GenBank/DDBJ databases">
        <title>Centuries of genome instability and evolution in soft-shell clam transmissible cancer (bioRxiv).</title>
        <authorList>
            <person name="Hart S.F.M."/>
            <person name="Yonemitsu M.A."/>
            <person name="Giersch R.M."/>
            <person name="Beal B.F."/>
            <person name="Arriagada G."/>
            <person name="Davis B.W."/>
            <person name="Ostrander E.A."/>
            <person name="Goff S.P."/>
            <person name="Metzger M.J."/>
        </authorList>
    </citation>
    <scope>NUCLEOTIDE SEQUENCE</scope>
    <source>
        <strain evidence="4">MELC-2E11</strain>
        <tissue evidence="4">Siphon/mantle</tissue>
    </source>
</reference>
<dbReference type="InterPro" id="IPR036719">
    <property type="entry name" value="Neuro-gated_channel_TM_sf"/>
</dbReference>
<feature type="non-terminal residue" evidence="4">
    <location>
        <position position="212"/>
    </location>
</feature>
<name>A0ABY7DRD9_MYAAR</name>
<dbReference type="InterPro" id="IPR006029">
    <property type="entry name" value="Neurotrans-gated_channel_TM"/>
</dbReference>
<keyword evidence="2" id="KW-0472">Membrane</keyword>
<evidence type="ECO:0000256" key="1">
    <source>
        <dbReference type="ARBA" id="ARBA00004141"/>
    </source>
</evidence>
<feature type="transmembrane region" description="Helical" evidence="2">
    <location>
        <begin position="91"/>
        <end position="116"/>
    </location>
</feature>
<comment type="subcellular location">
    <subcellularLocation>
        <location evidence="1">Membrane</location>
        <topology evidence="1">Multi-pass membrane protein</topology>
    </subcellularLocation>
</comment>
<proteinExistence type="predicted"/>
<sequence>EDIWHPDLALTNSFEDYKQIGDDKLLVESCSDGTVYWFPFQLNVTSRGPGVNLDEFERSSSWDVTEVSWETDADAYGPNVIFSITMKRKPLFIIQTIVFPIIACALLNTCVFVLPVESGERSGFAVTMFLALAVFLTIVSTTLPANSDTVAVFSVYLIIQTTASVLITVIANLSIRLSILSDPIPKWLHKGMNRTRLLLTCKTCKRRAPTSE</sequence>
<feature type="non-terminal residue" evidence="4">
    <location>
        <position position="1"/>
    </location>
</feature>
<keyword evidence="5" id="KW-1185">Reference proteome</keyword>
<dbReference type="Pfam" id="PF02932">
    <property type="entry name" value="Neur_chan_memb"/>
    <property type="match status" value="1"/>
</dbReference>
<dbReference type="InterPro" id="IPR038050">
    <property type="entry name" value="Neuro_actylchol_rec"/>
</dbReference>
<dbReference type="SUPFAM" id="SSF63712">
    <property type="entry name" value="Nicotinic receptor ligand binding domain-like"/>
    <property type="match status" value="1"/>
</dbReference>
<evidence type="ECO:0000259" key="3">
    <source>
        <dbReference type="Pfam" id="PF02932"/>
    </source>
</evidence>
<keyword evidence="2" id="KW-0812">Transmembrane</keyword>
<dbReference type="CDD" id="cd19051">
    <property type="entry name" value="LGIC_TM_cation"/>
    <property type="match status" value="1"/>
</dbReference>
<dbReference type="SUPFAM" id="SSF90112">
    <property type="entry name" value="Neurotransmitter-gated ion-channel transmembrane pore"/>
    <property type="match status" value="1"/>
</dbReference>
<feature type="domain" description="Neurotransmitter-gated ion-channel transmembrane" evidence="3">
    <location>
        <begin position="98"/>
        <end position="191"/>
    </location>
</feature>
<evidence type="ECO:0000256" key="2">
    <source>
        <dbReference type="SAM" id="Phobius"/>
    </source>
</evidence>
<keyword evidence="2" id="KW-1133">Transmembrane helix</keyword>
<dbReference type="Proteomes" id="UP001164746">
    <property type="component" value="Chromosome 3"/>
</dbReference>
<dbReference type="InterPro" id="IPR036734">
    <property type="entry name" value="Neur_chan_lig-bd_sf"/>
</dbReference>
<accession>A0ABY7DRD9</accession>
<protein>
    <submittedName>
        <fullName evidence="4">ACH5-like protein</fullName>
    </submittedName>
</protein>
<organism evidence="4 5">
    <name type="scientific">Mya arenaria</name>
    <name type="common">Soft-shell clam</name>
    <dbReference type="NCBI Taxonomy" id="6604"/>
    <lineage>
        <taxon>Eukaryota</taxon>
        <taxon>Metazoa</taxon>
        <taxon>Spiralia</taxon>
        <taxon>Lophotrochozoa</taxon>
        <taxon>Mollusca</taxon>
        <taxon>Bivalvia</taxon>
        <taxon>Autobranchia</taxon>
        <taxon>Heteroconchia</taxon>
        <taxon>Euheterodonta</taxon>
        <taxon>Imparidentia</taxon>
        <taxon>Neoheterodontei</taxon>
        <taxon>Myida</taxon>
        <taxon>Myoidea</taxon>
        <taxon>Myidae</taxon>
        <taxon>Mya</taxon>
    </lineage>
</organism>
<evidence type="ECO:0000313" key="5">
    <source>
        <dbReference type="Proteomes" id="UP001164746"/>
    </source>
</evidence>
<gene>
    <name evidence="4" type="ORF">MAR_023660</name>
</gene>
<dbReference type="EMBL" id="CP111014">
    <property type="protein sequence ID" value="WAQ99287.1"/>
    <property type="molecule type" value="Genomic_DNA"/>
</dbReference>
<feature type="transmembrane region" description="Helical" evidence="2">
    <location>
        <begin position="122"/>
        <end position="143"/>
    </location>
</feature>
<dbReference type="PANTHER" id="PTHR18945">
    <property type="entry name" value="NEUROTRANSMITTER GATED ION CHANNEL"/>
    <property type="match status" value="1"/>
</dbReference>
<evidence type="ECO:0000313" key="4">
    <source>
        <dbReference type="EMBL" id="WAQ99287.1"/>
    </source>
</evidence>
<dbReference type="Gene3D" id="1.20.58.390">
    <property type="entry name" value="Neurotransmitter-gated ion-channel transmembrane domain"/>
    <property type="match status" value="1"/>
</dbReference>
<feature type="transmembrane region" description="Helical" evidence="2">
    <location>
        <begin position="150"/>
        <end position="175"/>
    </location>
</feature>
<dbReference type="InterPro" id="IPR006201">
    <property type="entry name" value="Neur_channel"/>
</dbReference>